<dbReference type="InterPro" id="IPR027417">
    <property type="entry name" value="P-loop_NTPase"/>
</dbReference>
<sequence length="169" mass="19451">MANQDIIMIDMPGFDDTARSRVDILRKITWFHEQTYAFAMKVYEKGRKLDGLIYMHCISDNHMCGITRENFGLFTKVCGEEAMQIMLIMSTMWESVPEQVGTSRELGLKQKSIFFKDAIDHGAQMEWHFNDEASAKMIVMSFLQTGPQTLQLQKEMTDDHKLLPETASS</sequence>
<evidence type="ECO:0000313" key="2">
    <source>
        <dbReference type="Proteomes" id="UP000218811"/>
    </source>
</evidence>
<dbReference type="AlphaFoldDB" id="A0A2H3JE83"/>
<dbReference type="OMA" id="WHFNDEA"/>
<gene>
    <name evidence="1" type="ORF">WOLCODRAFT_88727</name>
</gene>
<protein>
    <submittedName>
        <fullName evidence="1">Uncharacterized protein</fullName>
    </submittedName>
</protein>
<reference evidence="1 2" key="1">
    <citation type="journal article" date="2012" name="Science">
        <title>The Paleozoic origin of enzymatic lignin decomposition reconstructed from 31 fungal genomes.</title>
        <authorList>
            <person name="Floudas D."/>
            <person name="Binder M."/>
            <person name="Riley R."/>
            <person name="Barry K."/>
            <person name="Blanchette R.A."/>
            <person name="Henrissat B."/>
            <person name="Martinez A.T."/>
            <person name="Otillar R."/>
            <person name="Spatafora J.W."/>
            <person name="Yadav J.S."/>
            <person name="Aerts A."/>
            <person name="Benoit I."/>
            <person name="Boyd A."/>
            <person name="Carlson A."/>
            <person name="Copeland A."/>
            <person name="Coutinho P.M."/>
            <person name="de Vries R.P."/>
            <person name="Ferreira P."/>
            <person name="Findley K."/>
            <person name="Foster B."/>
            <person name="Gaskell J."/>
            <person name="Glotzer D."/>
            <person name="Gorecki P."/>
            <person name="Heitman J."/>
            <person name="Hesse C."/>
            <person name="Hori C."/>
            <person name="Igarashi K."/>
            <person name="Jurgens J.A."/>
            <person name="Kallen N."/>
            <person name="Kersten P."/>
            <person name="Kohler A."/>
            <person name="Kuees U."/>
            <person name="Kumar T.K.A."/>
            <person name="Kuo A."/>
            <person name="LaButti K."/>
            <person name="Larrondo L.F."/>
            <person name="Lindquist E."/>
            <person name="Ling A."/>
            <person name="Lombard V."/>
            <person name="Lucas S."/>
            <person name="Lundell T."/>
            <person name="Martin R."/>
            <person name="McLaughlin D.J."/>
            <person name="Morgenstern I."/>
            <person name="Morin E."/>
            <person name="Murat C."/>
            <person name="Nagy L.G."/>
            <person name="Nolan M."/>
            <person name="Ohm R.A."/>
            <person name="Patyshakuliyeva A."/>
            <person name="Rokas A."/>
            <person name="Ruiz-Duenas F.J."/>
            <person name="Sabat G."/>
            <person name="Salamov A."/>
            <person name="Samejima M."/>
            <person name="Schmutz J."/>
            <person name="Slot J.C."/>
            <person name="St John F."/>
            <person name="Stenlid J."/>
            <person name="Sun H."/>
            <person name="Sun S."/>
            <person name="Syed K."/>
            <person name="Tsang A."/>
            <person name="Wiebenga A."/>
            <person name="Young D."/>
            <person name="Pisabarro A."/>
            <person name="Eastwood D.C."/>
            <person name="Martin F."/>
            <person name="Cullen D."/>
            <person name="Grigoriev I.V."/>
            <person name="Hibbett D.S."/>
        </authorList>
    </citation>
    <scope>NUCLEOTIDE SEQUENCE [LARGE SCALE GENOMIC DNA]</scope>
    <source>
        <strain evidence="1 2">MD-104</strain>
    </source>
</reference>
<name>A0A2H3JE83_WOLCO</name>
<evidence type="ECO:0000313" key="1">
    <source>
        <dbReference type="EMBL" id="PCH40516.1"/>
    </source>
</evidence>
<accession>A0A2H3JE83</accession>
<dbReference type="Gene3D" id="3.40.50.300">
    <property type="entry name" value="P-loop containing nucleotide triphosphate hydrolases"/>
    <property type="match status" value="1"/>
</dbReference>
<proteinExistence type="predicted"/>
<keyword evidence="2" id="KW-1185">Reference proteome</keyword>
<dbReference type="EMBL" id="KB468053">
    <property type="protein sequence ID" value="PCH40516.1"/>
    <property type="molecule type" value="Genomic_DNA"/>
</dbReference>
<dbReference type="Proteomes" id="UP000218811">
    <property type="component" value="Unassembled WGS sequence"/>
</dbReference>
<dbReference type="STRING" id="742152.A0A2H3JE83"/>
<organism evidence="1 2">
    <name type="scientific">Wolfiporia cocos (strain MD-104)</name>
    <name type="common">Brown rot fungus</name>
    <dbReference type="NCBI Taxonomy" id="742152"/>
    <lineage>
        <taxon>Eukaryota</taxon>
        <taxon>Fungi</taxon>
        <taxon>Dikarya</taxon>
        <taxon>Basidiomycota</taxon>
        <taxon>Agaricomycotina</taxon>
        <taxon>Agaricomycetes</taxon>
        <taxon>Polyporales</taxon>
        <taxon>Phaeolaceae</taxon>
        <taxon>Wolfiporia</taxon>
    </lineage>
</organism>
<dbReference type="OrthoDB" id="8954335at2759"/>